<dbReference type="EMBL" id="MT631591">
    <property type="protein sequence ID" value="QNO54747.1"/>
    <property type="molecule type" value="Genomic_DNA"/>
</dbReference>
<sequence>MIFFGQFYIIWGQLEVAMRQTRLSTLEYDPEFIIDTKKINYSLVGGGYHIVKLRNTGKHLARNVVILVDIVAKSSQKEVHPPQVSNIAPNEIVELPQFDESDFSTAKITINLHYNNILGYPCGMTFIKEPKYPDFIVLKPERRMPGILLNSSEDLTSFLQSFVVQRKVKRIEKELKK</sequence>
<reference evidence="1" key="1">
    <citation type="submission" date="2020-06" db="EMBL/GenBank/DDBJ databases">
        <title>Unique genomic features of the anaerobic methanotrophic archaea.</title>
        <authorList>
            <person name="Chadwick G.L."/>
            <person name="Skennerton C.T."/>
            <person name="Laso-Perez R."/>
            <person name="Leu A.O."/>
            <person name="Speth D.R."/>
            <person name="Yu H."/>
            <person name="Morgan-Lang C."/>
            <person name="Hatzenpichler R."/>
            <person name="Goudeau D."/>
            <person name="Malmstrom R."/>
            <person name="Brazelton W.J."/>
            <person name="Woyke T."/>
            <person name="Hallam S.J."/>
            <person name="Tyson G.W."/>
            <person name="Wegener G."/>
            <person name="Boetius A."/>
            <person name="Orphan V."/>
        </authorList>
    </citation>
    <scope>NUCLEOTIDE SEQUENCE</scope>
</reference>
<evidence type="ECO:0000313" key="1">
    <source>
        <dbReference type="EMBL" id="QNO54747.1"/>
    </source>
</evidence>
<organism evidence="1">
    <name type="scientific">Candidatus Methanophaga sp. ANME-1 ERB7</name>
    <dbReference type="NCBI Taxonomy" id="2759913"/>
    <lineage>
        <taxon>Archaea</taxon>
        <taxon>Methanobacteriati</taxon>
        <taxon>Methanobacteriota</taxon>
        <taxon>Stenosarchaea group</taxon>
        <taxon>Methanomicrobia</taxon>
        <taxon>Candidatus Methanophagales</taxon>
        <taxon>Candidatus Methanophagaceae</taxon>
        <taxon>Candidatus Methanophaga</taxon>
    </lineage>
</organism>
<name>A0A7G9Z3B3_9EURY</name>
<gene>
    <name evidence="1" type="ORF">FCNABNJO_00013</name>
</gene>
<protein>
    <submittedName>
        <fullName evidence="1">Uncharacterized protein</fullName>
    </submittedName>
</protein>
<proteinExistence type="predicted"/>
<accession>A0A7G9Z3B3</accession>
<dbReference type="AlphaFoldDB" id="A0A7G9Z3B3"/>